<evidence type="ECO:0000313" key="3">
    <source>
        <dbReference type="Proteomes" id="UP001491310"/>
    </source>
</evidence>
<keyword evidence="3" id="KW-1185">Reference proteome</keyword>
<dbReference type="Proteomes" id="UP001491310">
    <property type="component" value="Unassembled WGS sequence"/>
</dbReference>
<sequence>MERRDKVLSLEEKCFRLEEELQMSNHTILSLLEQGGPLLKHSTLSGPTPQTLALPASQQLPLQPNPLWEPQGQASQQAAQLQDIRPGKGAAQGERLREARRKAAAEQGQGRAPAEHRPAWNAGPAARPPPRGRKPTQILPHPAPPLQARREGADSLSPILAEQRESRAHGSVTTGSALGGAVARLAAQRAGIRRPAAISVSLPAQVPNPAERLQQAGQQAQLMSQPGEVAGQPGESMAYREAHAQVRLKNKVIAELQTHKRQLAEELEAAVGENAALREAVLRGGRAKEQVDQLLEALRKERDAHASAAQQAQRAQEDNARAQQRVKALMAKQAMDREHIRKLDARVAEKARMLEQLYSTMKELKAQYEASQKDTAEAAAHSAAAVQRMRAQLTEHQQALEAAQDSMRAAAAAATRAEERCEELARDLRTEQEARQAAEAALEALQTDDSPNQGSPPTSTTSQAIKEAKRAWNASDGGDDGDSLQAELSIAHRRADELQLRLDDSVAEARRYRQRAKWLTAEVAAFRGRIAGHVDEEVLEEVAATPDAGVASLGNVGGARARLLDAQESLRRQLQAQEMKAAESARAYALAVEVAELKQQLAVLQASDKLPSDLSQCTPRSISHDDSHQEAHVSSVKEAFEAMSASGGWSVYDNRAARRISAGGSSASA</sequence>
<feature type="compositionally biased region" description="Polar residues" evidence="1">
    <location>
        <begin position="448"/>
        <end position="464"/>
    </location>
</feature>
<feature type="compositionally biased region" description="Low complexity" evidence="1">
    <location>
        <begin position="58"/>
        <end position="82"/>
    </location>
</feature>
<protein>
    <submittedName>
        <fullName evidence="2">Uncharacterized protein</fullName>
    </submittedName>
</protein>
<name>A0ABR2Z0X8_9CHLO</name>
<accession>A0ABR2Z0X8</accession>
<feature type="region of interest" description="Disordered" evidence="1">
    <location>
        <begin position="422"/>
        <end position="480"/>
    </location>
</feature>
<organism evidence="2 3">
    <name type="scientific">Coccomyxa subellipsoidea</name>
    <dbReference type="NCBI Taxonomy" id="248742"/>
    <lineage>
        <taxon>Eukaryota</taxon>
        <taxon>Viridiplantae</taxon>
        <taxon>Chlorophyta</taxon>
        <taxon>core chlorophytes</taxon>
        <taxon>Trebouxiophyceae</taxon>
        <taxon>Trebouxiophyceae incertae sedis</taxon>
        <taxon>Coccomyxaceae</taxon>
        <taxon>Coccomyxa</taxon>
    </lineage>
</organism>
<dbReference type="EMBL" id="JALJOT010000002">
    <property type="protein sequence ID" value="KAK9917848.1"/>
    <property type="molecule type" value="Genomic_DNA"/>
</dbReference>
<gene>
    <name evidence="2" type="ORF">WJX75_008887</name>
</gene>
<feature type="region of interest" description="Disordered" evidence="1">
    <location>
        <begin position="611"/>
        <end position="634"/>
    </location>
</feature>
<feature type="compositionally biased region" description="Basic and acidic residues" evidence="1">
    <location>
        <begin position="94"/>
        <end position="104"/>
    </location>
</feature>
<comment type="caution">
    <text evidence="2">The sequence shown here is derived from an EMBL/GenBank/DDBJ whole genome shotgun (WGS) entry which is preliminary data.</text>
</comment>
<feature type="compositionally biased region" description="Low complexity" evidence="1">
    <location>
        <begin position="437"/>
        <end position="447"/>
    </location>
</feature>
<reference evidence="2 3" key="1">
    <citation type="journal article" date="2024" name="Nat. Commun.">
        <title>Phylogenomics reveals the evolutionary origins of lichenization in chlorophyte algae.</title>
        <authorList>
            <person name="Puginier C."/>
            <person name="Libourel C."/>
            <person name="Otte J."/>
            <person name="Skaloud P."/>
            <person name="Haon M."/>
            <person name="Grisel S."/>
            <person name="Petersen M."/>
            <person name="Berrin J.G."/>
            <person name="Delaux P.M."/>
            <person name="Dal Grande F."/>
            <person name="Keller J."/>
        </authorList>
    </citation>
    <scope>NUCLEOTIDE SEQUENCE [LARGE SCALE GENOMIC DNA]</scope>
    <source>
        <strain evidence="2 3">SAG 216-7</strain>
    </source>
</reference>
<proteinExistence type="predicted"/>
<feature type="region of interest" description="Disordered" evidence="1">
    <location>
        <begin position="58"/>
        <end position="153"/>
    </location>
</feature>
<feature type="compositionally biased region" description="Basic and acidic residues" evidence="1">
    <location>
        <begin position="422"/>
        <end position="436"/>
    </location>
</feature>
<evidence type="ECO:0000313" key="2">
    <source>
        <dbReference type="EMBL" id="KAK9917848.1"/>
    </source>
</evidence>
<evidence type="ECO:0000256" key="1">
    <source>
        <dbReference type="SAM" id="MobiDB-lite"/>
    </source>
</evidence>
<feature type="compositionally biased region" description="Basic and acidic residues" evidence="1">
    <location>
        <begin position="622"/>
        <end position="631"/>
    </location>
</feature>